<dbReference type="Proteomes" id="UP000321311">
    <property type="component" value="Chromosome"/>
</dbReference>
<reference evidence="1" key="2">
    <citation type="journal article" date="2020" name="Int. J. Syst. Evol. Microbiol.">
        <title>Bartonella kosoyi sp. nov. and Bartonella krasnovii sp. nov., two novel species closely related to the zoonotic Bartonella elizabethae, isolated from black rats and wild desert rodent-fleas.</title>
        <authorList>
            <person name="Gutierrez R."/>
            <person name="Shalit T."/>
            <person name="Markus B."/>
            <person name="Yuan C."/>
            <person name="Nachum-Biala Y."/>
            <person name="Elad D."/>
            <person name="Harrus S."/>
        </authorList>
    </citation>
    <scope>NUCLEOTIDE SEQUENCE</scope>
    <source>
        <strain evidence="1">OE 1-1</strain>
    </source>
</reference>
<dbReference type="KEGG" id="barn:D1092_07660"/>
<dbReference type="RefSeq" id="WP_148255698.1">
    <property type="nucleotide sequence ID" value="NZ_CP031844.2"/>
</dbReference>
<dbReference type="Proteomes" id="UP000829580">
    <property type="component" value="Chromosome"/>
</dbReference>
<evidence type="ECO:0000313" key="4">
    <source>
        <dbReference type="Proteomes" id="UP000829580"/>
    </source>
</evidence>
<name>A0A5B9D367_9HYPH</name>
<keyword evidence="4" id="KW-1185">Reference proteome</keyword>
<proteinExistence type="predicted"/>
<reference evidence="2 4" key="3">
    <citation type="submission" date="2022-02" db="EMBL/GenBank/DDBJ databases">
        <title>Genomic structural plasticity of rodent-associated Bartonella in nature.</title>
        <authorList>
            <person name="Sousa K.C.M."/>
            <person name="Gutierrez R."/>
            <person name="Yahalomi D."/>
            <person name="Shalit T."/>
            <person name="Markus B."/>
            <person name="Nachum-Biala Y."/>
            <person name="Hawlena H."/>
            <person name="Marcos-Hadad E."/>
            <person name="Hazkani-Covo E."/>
            <person name="Neves H.R."/>
            <person name="Covo S."/>
            <person name="Harrus S."/>
        </authorList>
    </citation>
    <scope>NUCLEOTIDE SEQUENCE [LARGE SCALE GENOMIC DNA]</scope>
    <source>
        <strain evidence="2 4">B35_1_2</strain>
    </source>
</reference>
<dbReference type="EMBL" id="CP093033">
    <property type="protein sequence ID" value="UNF28928.1"/>
    <property type="molecule type" value="Genomic_DNA"/>
</dbReference>
<protein>
    <submittedName>
        <fullName evidence="1">Uncharacterized protein</fullName>
    </submittedName>
</protein>
<dbReference type="EMBL" id="CP031844">
    <property type="protein sequence ID" value="QEE12810.1"/>
    <property type="molecule type" value="Genomic_DNA"/>
</dbReference>
<sequence length="73" mass="8435">MSTTSSIHQKLSVEHLPLQYGGFFIVPNHTLFHKIKQSSFFITHLLKLLYDLNGIFGRIRNNQRGLKALRPNT</sequence>
<reference evidence="3" key="1">
    <citation type="submission" date="2019-07" db="EMBL/GenBank/DDBJ databases">
        <title>Bartonella kosoyii sp. nov. and Bartonella krasnovii sp. nov., two novel members of the Bartonella elizabethae complex sensu lato, isolated from black rats and wild desert rodent-fleas.</title>
        <authorList>
            <person name="Gutierrez R."/>
            <person name="Shalit T."/>
            <person name="Markus B."/>
            <person name="Yuan C."/>
            <person name="Nachum-Biala Y."/>
            <person name="Elad D."/>
            <person name="Harrus S."/>
        </authorList>
    </citation>
    <scope>NUCLEOTIDE SEQUENCE [LARGE SCALE GENOMIC DNA]</scope>
    <source>
        <strain evidence="3">OE 1-1</strain>
    </source>
</reference>
<evidence type="ECO:0000313" key="3">
    <source>
        <dbReference type="Proteomes" id="UP000321311"/>
    </source>
</evidence>
<organism evidence="1 3">
    <name type="scientific">Bartonella krasnovii</name>
    <dbReference type="NCBI Taxonomy" id="2267275"/>
    <lineage>
        <taxon>Bacteria</taxon>
        <taxon>Pseudomonadati</taxon>
        <taxon>Pseudomonadota</taxon>
        <taxon>Alphaproteobacteria</taxon>
        <taxon>Hyphomicrobiales</taxon>
        <taxon>Bartonellaceae</taxon>
        <taxon>Bartonella</taxon>
    </lineage>
</organism>
<accession>A0A5B9D367</accession>
<dbReference type="GeneID" id="71062001"/>
<dbReference type="AlphaFoldDB" id="A0A5B9D367"/>
<evidence type="ECO:0000313" key="1">
    <source>
        <dbReference type="EMBL" id="QEE12810.1"/>
    </source>
</evidence>
<gene>
    <name evidence="1" type="ORF">D1092_07660</name>
    <name evidence="2" type="ORF">MNL13_06915</name>
</gene>
<evidence type="ECO:0000313" key="2">
    <source>
        <dbReference type="EMBL" id="UNF28928.1"/>
    </source>
</evidence>